<dbReference type="Proteomes" id="UP001062846">
    <property type="component" value="Chromosome 9"/>
</dbReference>
<organism evidence="1 2">
    <name type="scientific">Rhododendron molle</name>
    <name type="common">Chinese azalea</name>
    <name type="synonym">Azalea mollis</name>
    <dbReference type="NCBI Taxonomy" id="49168"/>
    <lineage>
        <taxon>Eukaryota</taxon>
        <taxon>Viridiplantae</taxon>
        <taxon>Streptophyta</taxon>
        <taxon>Embryophyta</taxon>
        <taxon>Tracheophyta</taxon>
        <taxon>Spermatophyta</taxon>
        <taxon>Magnoliopsida</taxon>
        <taxon>eudicotyledons</taxon>
        <taxon>Gunneridae</taxon>
        <taxon>Pentapetalae</taxon>
        <taxon>asterids</taxon>
        <taxon>Ericales</taxon>
        <taxon>Ericaceae</taxon>
        <taxon>Ericoideae</taxon>
        <taxon>Rhodoreae</taxon>
        <taxon>Rhododendron</taxon>
    </lineage>
</organism>
<evidence type="ECO:0000313" key="1">
    <source>
        <dbReference type="EMBL" id="KAI8540569.1"/>
    </source>
</evidence>
<protein>
    <submittedName>
        <fullName evidence="1">Uncharacterized protein</fullName>
    </submittedName>
</protein>
<dbReference type="EMBL" id="CM046396">
    <property type="protein sequence ID" value="KAI8540569.1"/>
    <property type="molecule type" value="Genomic_DNA"/>
</dbReference>
<proteinExistence type="predicted"/>
<accession>A0ACC0MI45</accession>
<comment type="caution">
    <text evidence="1">The sequence shown here is derived from an EMBL/GenBank/DDBJ whole genome shotgun (WGS) entry which is preliminary data.</text>
</comment>
<gene>
    <name evidence="1" type="ORF">RHMOL_Rhmol09G0273300</name>
</gene>
<keyword evidence="2" id="KW-1185">Reference proteome</keyword>
<sequence>MTNTPDVLTNDVANVAIGLALVTLRKICWYNRFVRSGLWRDGDFQLGLKVFAQGSSQGLFFIQQALIGLLAFLQKNPGYASGLHSQMPYLIYVGSRYLLTSAWLFNFAQEVMTV</sequence>
<reference evidence="1" key="1">
    <citation type="submission" date="2022-02" db="EMBL/GenBank/DDBJ databases">
        <title>Plant Genome Project.</title>
        <authorList>
            <person name="Zhang R.-G."/>
        </authorList>
    </citation>
    <scope>NUCLEOTIDE SEQUENCE</scope>
    <source>
        <strain evidence="1">AT1</strain>
    </source>
</reference>
<name>A0ACC0MI45_RHOML</name>
<evidence type="ECO:0000313" key="2">
    <source>
        <dbReference type="Proteomes" id="UP001062846"/>
    </source>
</evidence>